<dbReference type="EMBL" id="CP126970">
    <property type="protein sequence ID" value="WIM69358.1"/>
    <property type="molecule type" value="Genomic_DNA"/>
</dbReference>
<feature type="transmembrane region" description="Helical" evidence="2">
    <location>
        <begin position="6"/>
        <end position="28"/>
    </location>
</feature>
<protein>
    <submittedName>
        <fullName evidence="3">Uncharacterized protein</fullName>
    </submittedName>
</protein>
<evidence type="ECO:0000313" key="3">
    <source>
        <dbReference type="EMBL" id="WIM69358.1"/>
    </source>
</evidence>
<organism evidence="3 4">
    <name type="scientific">Corynebacterium suedekumii</name>
    <dbReference type="NCBI Taxonomy" id="3049801"/>
    <lineage>
        <taxon>Bacteria</taxon>
        <taxon>Bacillati</taxon>
        <taxon>Actinomycetota</taxon>
        <taxon>Actinomycetes</taxon>
        <taxon>Mycobacteriales</taxon>
        <taxon>Corynebacteriaceae</taxon>
        <taxon>Corynebacterium</taxon>
    </lineage>
</organism>
<evidence type="ECO:0000313" key="4">
    <source>
        <dbReference type="Proteomes" id="UP001238805"/>
    </source>
</evidence>
<keyword evidence="4" id="KW-1185">Reference proteome</keyword>
<feature type="transmembrane region" description="Helical" evidence="2">
    <location>
        <begin position="57"/>
        <end position="82"/>
    </location>
</feature>
<accession>A0ABY8VIL9</accession>
<keyword evidence="2" id="KW-0812">Transmembrane</keyword>
<gene>
    <name evidence="3" type="ORF">QP029_08765</name>
</gene>
<dbReference type="RefSeq" id="WP_284873953.1">
    <property type="nucleotide sequence ID" value="NZ_CP126970.1"/>
</dbReference>
<name>A0ABY8VIL9_9CORY</name>
<evidence type="ECO:0000256" key="1">
    <source>
        <dbReference type="SAM" id="MobiDB-lite"/>
    </source>
</evidence>
<keyword evidence="2" id="KW-1133">Transmembrane helix</keyword>
<sequence>MNPADLIGTTVGVGMIVAGLVLVGYCLWWRSGRSSSARWWMRTEPVEQMQGYPPFEALGLVWLPVAAETLMFIGALVTLGPWLADNLDLVLYPLVVLNGAQFLLLIGARVVSYNTVLPLWIYPRWLRRERATDARWLRRQSRQSRQRPESRQHPQSQSGGPTG</sequence>
<keyword evidence="2" id="KW-0472">Membrane</keyword>
<evidence type="ECO:0000256" key="2">
    <source>
        <dbReference type="SAM" id="Phobius"/>
    </source>
</evidence>
<feature type="region of interest" description="Disordered" evidence="1">
    <location>
        <begin position="137"/>
        <end position="163"/>
    </location>
</feature>
<feature type="compositionally biased region" description="Low complexity" evidence="1">
    <location>
        <begin position="153"/>
        <end position="163"/>
    </location>
</feature>
<reference evidence="3 4" key="1">
    <citation type="submission" date="2023-05" db="EMBL/GenBank/DDBJ databases">
        <title>Corynebacterium suedekumii sp. nov. and Corynebacterium breve sp. nov. isolated from raw cow's milk.</title>
        <authorList>
            <person name="Baer M.K."/>
            <person name="Mehl L."/>
            <person name="Hellmuth R."/>
            <person name="Marke G."/>
            <person name="Lipski A."/>
        </authorList>
    </citation>
    <scope>NUCLEOTIDE SEQUENCE [LARGE SCALE GENOMIC DNA]</scope>
    <source>
        <strain evidence="3 4">LM112</strain>
    </source>
</reference>
<proteinExistence type="predicted"/>
<feature type="transmembrane region" description="Helical" evidence="2">
    <location>
        <begin position="102"/>
        <end position="122"/>
    </location>
</feature>
<dbReference type="Proteomes" id="UP001238805">
    <property type="component" value="Chromosome"/>
</dbReference>